<dbReference type="InterPro" id="IPR036380">
    <property type="entry name" value="Isochorismatase-like_sf"/>
</dbReference>
<evidence type="ECO:0000256" key="1">
    <source>
        <dbReference type="ARBA" id="ARBA00006336"/>
    </source>
</evidence>
<evidence type="ECO:0000313" key="7">
    <source>
        <dbReference type="Proteomes" id="UP000527860"/>
    </source>
</evidence>
<evidence type="ECO:0000313" key="6">
    <source>
        <dbReference type="Proteomes" id="UP000031546"/>
    </source>
</evidence>
<dbReference type="Proteomes" id="UP000031546">
    <property type="component" value="Unassembled WGS sequence"/>
</dbReference>
<comment type="similarity">
    <text evidence="1">Belongs to the isochorismatase family.</text>
</comment>
<dbReference type="CDD" id="cd00431">
    <property type="entry name" value="cysteine_hydrolases"/>
    <property type="match status" value="1"/>
</dbReference>
<dbReference type="STRING" id="45670.SN16_09730"/>
<evidence type="ECO:0000313" key="4">
    <source>
        <dbReference type="EMBL" id="KIH70223.1"/>
    </source>
</evidence>
<proteinExistence type="inferred from homology"/>
<dbReference type="Pfam" id="PF00857">
    <property type="entry name" value="Isochorismatase"/>
    <property type="match status" value="1"/>
</dbReference>
<dbReference type="PANTHER" id="PTHR43540">
    <property type="entry name" value="PEROXYUREIDOACRYLATE/UREIDOACRYLATE AMIDOHYDROLASE-RELATED"/>
    <property type="match status" value="1"/>
</dbReference>
<dbReference type="RefSeq" id="WP_040106427.1">
    <property type="nucleotide sequence ID" value="NZ_CANLZD010000004.1"/>
</dbReference>
<name>A0A0C2DJR4_9STAP</name>
<evidence type="ECO:0000256" key="2">
    <source>
        <dbReference type="ARBA" id="ARBA00022801"/>
    </source>
</evidence>
<dbReference type="Gene3D" id="3.40.50.850">
    <property type="entry name" value="Isochorismatase-like"/>
    <property type="match status" value="1"/>
</dbReference>
<reference evidence="4 6" key="1">
    <citation type="submission" date="2015-01" db="EMBL/GenBank/DDBJ databases">
        <title>Genome sequences of high lactate-tolerant strain Salinicoccus roseus W12 with industrial interest.</title>
        <authorList>
            <person name="Wang H."/>
            <person name="Yu B."/>
        </authorList>
    </citation>
    <scope>NUCLEOTIDE SEQUENCE [LARGE SCALE GENOMIC DNA]</scope>
    <source>
        <strain evidence="4 6">W12</strain>
    </source>
</reference>
<accession>A0A0C2DJR4</accession>
<dbReference type="PANTHER" id="PTHR43540:SF10">
    <property type="entry name" value="ISOCHORISMATASE"/>
    <property type="match status" value="1"/>
</dbReference>
<dbReference type="OrthoDB" id="9796485at2"/>
<gene>
    <name evidence="5" type="ORF">F7P68_0011125</name>
    <name evidence="4" type="ORF">SN16_09730</name>
</gene>
<dbReference type="InterPro" id="IPR000868">
    <property type="entry name" value="Isochorismatase-like_dom"/>
</dbReference>
<protein>
    <submittedName>
        <fullName evidence="5">Cysteine hydrolase</fullName>
    </submittedName>
    <submittedName>
        <fullName evidence="4">Isochorismatase</fullName>
    </submittedName>
</protein>
<reference evidence="5" key="2">
    <citation type="submission" date="2020-04" db="EMBL/GenBank/DDBJ databases">
        <authorList>
            <person name="Tanveer F."/>
            <person name="Xie Y."/>
            <person name="Shinwari Z.K."/>
        </authorList>
    </citation>
    <scope>NUCLEOTIDE SEQUENCE</scope>
    <source>
        <strain evidence="5">MOSEL-ME25</strain>
    </source>
</reference>
<dbReference type="EMBL" id="JABEVU030000001">
    <property type="protein sequence ID" value="MDB0581081.1"/>
    <property type="molecule type" value="Genomic_DNA"/>
</dbReference>
<organism evidence="4 6">
    <name type="scientific">Salinicoccus roseus</name>
    <dbReference type="NCBI Taxonomy" id="45670"/>
    <lineage>
        <taxon>Bacteria</taxon>
        <taxon>Bacillati</taxon>
        <taxon>Bacillota</taxon>
        <taxon>Bacilli</taxon>
        <taxon>Bacillales</taxon>
        <taxon>Staphylococcaceae</taxon>
        <taxon>Salinicoccus</taxon>
    </lineage>
</organism>
<evidence type="ECO:0000313" key="5">
    <source>
        <dbReference type="EMBL" id="MDB0581081.1"/>
    </source>
</evidence>
<keyword evidence="7" id="KW-1185">Reference proteome</keyword>
<keyword evidence="2 5" id="KW-0378">Hydrolase</keyword>
<dbReference type="EMBL" id="JXII01000008">
    <property type="protein sequence ID" value="KIH70223.1"/>
    <property type="molecule type" value="Genomic_DNA"/>
</dbReference>
<dbReference type="Proteomes" id="UP000527860">
    <property type="component" value="Unassembled WGS sequence"/>
</dbReference>
<comment type="caution">
    <text evidence="4">The sequence shown here is derived from an EMBL/GenBank/DDBJ whole genome shotgun (WGS) entry which is preliminary data.</text>
</comment>
<dbReference type="InterPro" id="IPR050272">
    <property type="entry name" value="Isochorismatase-like_hydrls"/>
</dbReference>
<feature type="domain" description="Isochorismatase-like" evidence="3">
    <location>
        <begin position="4"/>
        <end position="180"/>
    </location>
</feature>
<evidence type="ECO:0000259" key="3">
    <source>
        <dbReference type="Pfam" id="PF00857"/>
    </source>
</evidence>
<reference evidence="5" key="3">
    <citation type="submission" date="2022-12" db="EMBL/GenBank/DDBJ databases">
        <title>Genome analysis and biological profiling of marine Salinicoccus roseus MOSEL-ME25.</title>
        <authorList>
            <person name="Mirza F.T."/>
            <person name="Xie Y."/>
            <person name="Shinwari Z.K."/>
        </authorList>
    </citation>
    <scope>NUCLEOTIDE SEQUENCE</scope>
    <source>
        <strain evidence="5">MOSEL-ME25</strain>
    </source>
</reference>
<dbReference type="SUPFAM" id="SSF52499">
    <property type="entry name" value="Isochorismatase-like hydrolases"/>
    <property type="match status" value="1"/>
</dbReference>
<sequence>MNNALLVIDYSYDFAAPDGKLTAGEAAQAIEAAIVDRIREAHEARQPIFFMMDLHFEQDDLHPESKLFPPHNIEGTEGRALYGKVHDVYGEIKDEQNVFFIDKRRYSAFAGTPLNQLLQERKVDTVTLTGLVTDICIMHTAVDAYNNGYGIVVPASCVASFNPAGHESALDHFKNALGATIEP</sequence>
<dbReference type="GeneID" id="77845836"/>
<dbReference type="GO" id="GO:0016787">
    <property type="term" value="F:hydrolase activity"/>
    <property type="evidence" value="ECO:0007669"/>
    <property type="project" value="UniProtKB-KW"/>
</dbReference>
<dbReference type="AlphaFoldDB" id="A0A0C2DJR4"/>